<organism evidence="2 3">
    <name type="scientific">Batillaria attramentaria</name>
    <dbReference type="NCBI Taxonomy" id="370345"/>
    <lineage>
        <taxon>Eukaryota</taxon>
        <taxon>Metazoa</taxon>
        <taxon>Spiralia</taxon>
        <taxon>Lophotrochozoa</taxon>
        <taxon>Mollusca</taxon>
        <taxon>Gastropoda</taxon>
        <taxon>Caenogastropoda</taxon>
        <taxon>Sorbeoconcha</taxon>
        <taxon>Cerithioidea</taxon>
        <taxon>Batillariidae</taxon>
        <taxon>Batillaria</taxon>
    </lineage>
</organism>
<feature type="compositionally biased region" description="Polar residues" evidence="1">
    <location>
        <begin position="1"/>
        <end position="11"/>
    </location>
</feature>
<feature type="region of interest" description="Disordered" evidence="1">
    <location>
        <begin position="1"/>
        <end position="21"/>
    </location>
</feature>
<gene>
    <name evidence="2" type="ORF">BaRGS_00002213</name>
</gene>
<reference evidence="2 3" key="1">
    <citation type="journal article" date="2023" name="Sci. Data">
        <title>Genome assembly of the Korean intertidal mud-creeper Batillaria attramentaria.</title>
        <authorList>
            <person name="Patra A.K."/>
            <person name="Ho P.T."/>
            <person name="Jun S."/>
            <person name="Lee S.J."/>
            <person name="Kim Y."/>
            <person name="Won Y.J."/>
        </authorList>
    </citation>
    <scope>NUCLEOTIDE SEQUENCE [LARGE SCALE GENOMIC DNA]</scope>
    <source>
        <strain evidence="2">Wonlab-2016</strain>
    </source>
</reference>
<dbReference type="Proteomes" id="UP001519460">
    <property type="component" value="Unassembled WGS sequence"/>
</dbReference>
<evidence type="ECO:0000313" key="2">
    <source>
        <dbReference type="EMBL" id="KAK7506738.1"/>
    </source>
</evidence>
<protein>
    <submittedName>
        <fullName evidence="2">Uncharacterized protein</fullName>
    </submittedName>
</protein>
<comment type="caution">
    <text evidence="2">The sequence shown here is derived from an EMBL/GenBank/DDBJ whole genome shotgun (WGS) entry which is preliminary data.</text>
</comment>
<feature type="non-terminal residue" evidence="2">
    <location>
        <position position="1"/>
    </location>
</feature>
<evidence type="ECO:0000313" key="3">
    <source>
        <dbReference type="Proteomes" id="UP001519460"/>
    </source>
</evidence>
<keyword evidence="3" id="KW-1185">Reference proteome</keyword>
<proteinExistence type="predicted"/>
<accession>A0ABD0M4S8</accession>
<dbReference type="AlphaFoldDB" id="A0ABD0M4S8"/>
<name>A0ABD0M4S8_9CAEN</name>
<sequence length="79" mass="8814">VQSGQFSTRKTPNAKAVANHSDWLSHKAVRDWLARPSPDENKNDNGHLQLVVPTQVPLSMDATGTLQLRLSHPYLGNNW</sequence>
<dbReference type="EMBL" id="JACVVK020000006">
    <property type="protein sequence ID" value="KAK7506738.1"/>
    <property type="molecule type" value="Genomic_DNA"/>
</dbReference>
<evidence type="ECO:0000256" key="1">
    <source>
        <dbReference type="SAM" id="MobiDB-lite"/>
    </source>
</evidence>